<feature type="region of interest" description="Disordered" evidence="1">
    <location>
        <begin position="444"/>
        <end position="468"/>
    </location>
</feature>
<reference evidence="4 5" key="1">
    <citation type="submission" date="2024-10" db="EMBL/GenBank/DDBJ databases">
        <title>Updated reference genomes for cyclostephanoid diatoms.</title>
        <authorList>
            <person name="Roberts W.R."/>
            <person name="Alverson A.J."/>
        </authorList>
    </citation>
    <scope>NUCLEOTIDE SEQUENCE [LARGE SCALE GENOMIC DNA]</scope>
    <source>
        <strain evidence="4 5">AJA228-03</strain>
    </source>
</reference>
<dbReference type="CDD" id="cd00170">
    <property type="entry name" value="SEC14"/>
    <property type="match status" value="1"/>
</dbReference>
<feature type="chain" id="PRO_5044891346" description="CRAL-TRIO domain-containing protein" evidence="2">
    <location>
        <begin position="32"/>
        <end position="468"/>
    </location>
</feature>
<keyword evidence="2" id="KW-0732">Signal</keyword>
<protein>
    <recommendedName>
        <fullName evidence="3">CRAL-TRIO domain-containing protein</fullName>
    </recommendedName>
</protein>
<dbReference type="PROSITE" id="PS50191">
    <property type="entry name" value="CRAL_TRIO"/>
    <property type="match status" value="1"/>
</dbReference>
<dbReference type="AlphaFoldDB" id="A0ABD3RWU4"/>
<gene>
    <name evidence="4" type="ORF">ACHAXA_000819</name>
</gene>
<dbReference type="InterPro" id="IPR036865">
    <property type="entry name" value="CRAL-TRIO_dom_sf"/>
</dbReference>
<dbReference type="PANTHER" id="PTHR45657:SF61">
    <property type="entry name" value="CRAL-TRIO DOMAIN-CONTAINING PROTEIN"/>
    <property type="match status" value="1"/>
</dbReference>
<proteinExistence type="predicted"/>
<dbReference type="PANTHER" id="PTHR45657">
    <property type="entry name" value="CRAL-TRIO DOMAIN-CONTAINING PROTEIN YKL091C-RELATED"/>
    <property type="match status" value="1"/>
</dbReference>
<keyword evidence="5" id="KW-1185">Reference proteome</keyword>
<dbReference type="SMART" id="SM00516">
    <property type="entry name" value="SEC14"/>
    <property type="match status" value="1"/>
</dbReference>
<feature type="region of interest" description="Disordered" evidence="1">
    <location>
        <begin position="162"/>
        <end position="185"/>
    </location>
</feature>
<dbReference type="SUPFAM" id="SSF52087">
    <property type="entry name" value="CRAL/TRIO domain"/>
    <property type="match status" value="1"/>
</dbReference>
<evidence type="ECO:0000256" key="1">
    <source>
        <dbReference type="SAM" id="MobiDB-lite"/>
    </source>
</evidence>
<dbReference type="Gene3D" id="3.40.525.10">
    <property type="entry name" value="CRAL-TRIO lipid binding domain"/>
    <property type="match status" value="1"/>
</dbReference>
<comment type="caution">
    <text evidence="4">The sequence shown here is derived from an EMBL/GenBank/DDBJ whole genome shotgun (WGS) entry which is preliminary data.</text>
</comment>
<organism evidence="4 5">
    <name type="scientific">Cyclostephanos tholiformis</name>
    <dbReference type="NCBI Taxonomy" id="382380"/>
    <lineage>
        <taxon>Eukaryota</taxon>
        <taxon>Sar</taxon>
        <taxon>Stramenopiles</taxon>
        <taxon>Ochrophyta</taxon>
        <taxon>Bacillariophyta</taxon>
        <taxon>Coscinodiscophyceae</taxon>
        <taxon>Thalassiosirophycidae</taxon>
        <taxon>Stephanodiscales</taxon>
        <taxon>Stephanodiscaceae</taxon>
        <taxon>Cyclostephanos</taxon>
    </lineage>
</organism>
<dbReference type="InterPro" id="IPR001251">
    <property type="entry name" value="CRAL-TRIO_dom"/>
</dbReference>
<dbReference type="Pfam" id="PF00650">
    <property type="entry name" value="CRAL_TRIO"/>
    <property type="match status" value="1"/>
</dbReference>
<dbReference type="SUPFAM" id="SSF46938">
    <property type="entry name" value="CRAL/TRIO N-terminal domain"/>
    <property type="match status" value="1"/>
</dbReference>
<accession>A0ABD3RWU4</accession>
<dbReference type="Proteomes" id="UP001530377">
    <property type="component" value="Unassembled WGS sequence"/>
</dbReference>
<feature type="signal peptide" evidence="2">
    <location>
        <begin position="1"/>
        <end position="31"/>
    </location>
</feature>
<dbReference type="EMBL" id="JALLPB020000138">
    <property type="protein sequence ID" value="KAL3816641.1"/>
    <property type="molecule type" value="Genomic_DNA"/>
</dbReference>
<feature type="compositionally biased region" description="Polar residues" evidence="1">
    <location>
        <begin position="456"/>
        <end position="468"/>
    </location>
</feature>
<sequence length="468" mass="52620">MIALYCHPRRSALRALVGICLLCVIFSASGGDGVGGVQFRSWIILVSRVADVAQPNNEDVRRILFSPIIYEDNDSANDYRDVYVARPTQEGESSLMQLVVSLLRGGHYDLTNHYEGPPPPPPPPYPSVAQKYATNQEYTYRPMEPAPHTYQTWPDNQIQSLRPLQYNPPRQPPARHSNAPPAPPTAYLFPPGTWERYLRATGGDVFEAQRRLMDTLHWRMQNGMDDILSRPQPHIGVLKRCYPHAYHLRGYHGEPVYYESPGKIDMDAMKSAGLTLDHLLRHYALVTEFIWTAISPYQDGPGSKGITVIDLDGARLRDFAGDVVTFVKRAASFTGKHYPDRCGAIYVLNAPSFFQLIWRRVVAPLVDPATLRKVRVVDSNSPDNPNAIRDALLQMIPIENIPREYGGLSDIPLGYSPEEQLFRDLIDQNNLEEGLRIEQGLKQHGSGRSYHPINDDATNAIQSSIDTI</sequence>
<feature type="domain" description="CRAL-TRIO" evidence="3">
    <location>
        <begin position="234"/>
        <end position="413"/>
    </location>
</feature>
<dbReference type="InterPro" id="IPR036273">
    <property type="entry name" value="CRAL/TRIO_N_dom_sf"/>
</dbReference>
<evidence type="ECO:0000256" key="2">
    <source>
        <dbReference type="SAM" id="SignalP"/>
    </source>
</evidence>
<evidence type="ECO:0000259" key="3">
    <source>
        <dbReference type="PROSITE" id="PS50191"/>
    </source>
</evidence>
<name>A0ABD3RWU4_9STRA</name>
<evidence type="ECO:0000313" key="4">
    <source>
        <dbReference type="EMBL" id="KAL3816641.1"/>
    </source>
</evidence>
<dbReference type="InterPro" id="IPR051026">
    <property type="entry name" value="PI/PC_transfer"/>
</dbReference>
<evidence type="ECO:0000313" key="5">
    <source>
        <dbReference type="Proteomes" id="UP001530377"/>
    </source>
</evidence>